<feature type="compositionally biased region" description="Basic and acidic residues" evidence="11">
    <location>
        <begin position="485"/>
        <end position="497"/>
    </location>
</feature>
<keyword evidence="3" id="KW-0597">Phosphoprotein</keyword>
<dbReference type="Pfam" id="PF14580">
    <property type="entry name" value="LRR_9"/>
    <property type="match status" value="1"/>
</dbReference>
<protein>
    <recommendedName>
        <fullName evidence="8 10">Dynein axonemal assembly factor 1</fullName>
    </recommendedName>
</protein>
<dbReference type="InterPro" id="IPR050576">
    <property type="entry name" value="Cilia_flagella_integrity"/>
</dbReference>
<feature type="region of interest" description="Disordered" evidence="11">
    <location>
        <begin position="333"/>
        <end position="575"/>
    </location>
</feature>
<evidence type="ECO:0000256" key="11">
    <source>
        <dbReference type="SAM" id="MobiDB-lite"/>
    </source>
</evidence>
<evidence type="ECO:0000313" key="12">
    <source>
        <dbReference type="Proteomes" id="UP001652583"/>
    </source>
</evidence>
<evidence type="ECO:0000256" key="2">
    <source>
        <dbReference type="ARBA" id="ARBA00006453"/>
    </source>
</evidence>
<dbReference type="GeneID" id="106985635"/>
<keyword evidence="5 10" id="KW-0677">Repeat</keyword>
<name>A0ABM3P2Y2_ACIJB</name>
<proteinExistence type="inferred from homology"/>
<organism evidence="12 13">
    <name type="scientific">Acinonyx jubatus</name>
    <name type="common">Cheetah</name>
    <dbReference type="NCBI Taxonomy" id="32536"/>
    <lineage>
        <taxon>Eukaryota</taxon>
        <taxon>Metazoa</taxon>
        <taxon>Chordata</taxon>
        <taxon>Craniata</taxon>
        <taxon>Vertebrata</taxon>
        <taxon>Euteleostomi</taxon>
        <taxon>Mammalia</taxon>
        <taxon>Eutheria</taxon>
        <taxon>Laurasiatheria</taxon>
        <taxon>Carnivora</taxon>
        <taxon>Feliformia</taxon>
        <taxon>Felidae</taxon>
        <taxon>Felinae</taxon>
        <taxon>Acinonyx</taxon>
    </lineage>
</organism>
<evidence type="ECO:0000256" key="8">
    <source>
        <dbReference type="ARBA" id="ARBA00024429"/>
    </source>
</evidence>
<dbReference type="PANTHER" id="PTHR45973:SF19">
    <property type="entry name" value="DYNEIN AXONEMAL ASSEMBLY FACTOR 1"/>
    <property type="match status" value="1"/>
</dbReference>
<keyword evidence="4 10" id="KW-0433">Leucine-rich repeat</keyword>
<accession>A0ABM3P2Y2</accession>
<dbReference type="InterPro" id="IPR032675">
    <property type="entry name" value="LRR_dom_sf"/>
</dbReference>
<evidence type="ECO:0000256" key="4">
    <source>
        <dbReference type="ARBA" id="ARBA00022614"/>
    </source>
</evidence>
<feature type="compositionally biased region" description="Basic and acidic residues" evidence="11">
    <location>
        <begin position="564"/>
        <end position="575"/>
    </location>
</feature>
<dbReference type="PROSITE" id="PS51450">
    <property type="entry name" value="LRR"/>
    <property type="match status" value="5"/>
</dbReference>
<comment type="subcellular location">
    <subcellularLocation>
        <location evidence="1 10">Cell projection</location>
        <location evidence="1 10">Cilium</location>
    </subcellularLocation>
</comment>
<evidence type="ECO:0000256" key="5">
    <source>
        <dbReference type="ARBA" id="ARBA00022737"/>
    </source>
</evidence>
<feature type="compositionally biased region" description="Basic and acidic residues" evidence="11">
    <location>
        <begin position="333"/>
        <end position="355"/>
    </location>
</feature>
<keyword evidence="6 10" id="KW-0969">Cilium</keyword>
<feature type="compositionally biased region" description="Basic and acidic residues" evidence="11">
    <location>
        <begin position="28"/>
        <end position="50"/>
    </location>
</feature>
<feature type="compositionally biased region" description="Acidic residues" evidence="11">
    <location>
        <begin position="403"/>
        <end position="419"/>
    </location>
</feature>
<dbReference type="Proteomes" id="UP001652583">
    <property type="component" value="Chromosome E2"/>
</dbReference>
<dbReference type="SUPFAM" id="SSF52075">
    <property type="entry name" value="Outer arm dynein light chain 1"/>
    <property type="match status" value="1"/>
</dbReference>
<keyword evidence="12" id="KW-1185">Reference proteome</keyword>
<dbReference type="PANTHER" id="PTHR45973">
    <property type="entry name" value="PROTEIN PHOSPHATASE 1 REGULATORY SUBUNIT SDS22-RELATED"/>
    <property type="match status" value="1"/>
</dbReference>
<dbReference type="SMART" id="SM00365">
    <property type="entry name" value="LRR_SD22"/>
    <property type="match status" value="4"/>
</dbReference>
<comment type="function">
    <text evidence="9 10">Cilium-specific protein required for the stability of the ciliary architecture. Plays a role in cytoplasmic preassembly of dynein arms. Involved in regulation of microtubule-based cilia and actin-based brush border microvilli.</text>
</comment>
<gene>
    <name evidence="13" type="primary">DNAAF1</name>
</gene>
<dbReference type="InterPro" id="IPR001611">
    <property type="entry name" value="Leu-rich_rpt"/>
</dbReference>
<comment type="similarity">
    <text evidence="2 10">Belongs to the DNAAF1 family.</text>
</comment>
<evidence type="ECO:0000256" key="1">
    <source>
        <dbReference type="ARBA" id="ARBA00004138"/>
    </source>
</evidence>
<keyword evidence="7 10" id="KW-0966">Cell projection</keyword>
<evidence type="ECO:0000256" key="7">
    <source>
        <dbReference type="ARBA" id="ARBA00023273"/>
    </source>
</evidence>
<evidence type="ECO:0000313" key="13">
    <source>
        <dbReference type="RefSeq" id="XP_053066033.1"/>
    </source>
</evidence>
<evidence type="ECO:0000256" key="10">
    <source>
        <dbReference type="RuleBase" id="RU364076"/>
    </source>
</evidence>
<dbReference type="Gene3D" id="3.80.10.10">
    <property type="entry name" value="Ribonuclease Inhibitor"/>
    <property type="match status" value="2"/>
</dbReference>
<evidence type="ECO:0000256" key="3">
    <source>
        <dbReference type="ARBA" id="ARBA00022553"/>
    </source>
</evidence>
<evidence type="ECO:0000256" key="9">
    <source>
        <dbReference type="ARBA" id="ARBA00046066"/>
    </source>
</evidence>
<reference evidence="13" key="1">
    <citation type="submission" date="2025-08" db="UniProtKB">
        <authorList>
            <consortium name="RefSeq"/>
        </authorList>
    </citation>
    <scope>IDENTIFICATION</scope>
    <source>
        <tissue evidence="13">Blood</tissue>
    </source>
</reference>
<sequence>MHPETSEPVVDGPAEQGCAQEPGVEESAGDHGDADLGGRKEAIDDPKETRVGPSDLRYPSEQKQSGDSGADGHLGLQTDDKGDHGPRMTKCFIQKLCKQHQLYITPALNDTLYLHFKGFDRIENLEEYTGLRCLWLECNGIQRIENLEAQTELRCLFLQVNLLHKIENLEPLQKLDALNLSNNFIKTIENLSCLPVLNTLQMAHNHLETVEDIQHLKECLKLCVLDLSHNKLSDPEILSVLESMPDLRVLNLMGNPVIKHIANYRRTVTVRLKHLTYLDDRPVFPKDRACAEAWARGGLAAEKEEREQWESRERKKITDSIEALAMIKRRAEERKLQKASEEEGKEPVPDEKDNVDATEEGKEEPDSPPKTAATEGALGTGLDGEEDLGTTKSEAKEKLFIDDLPDLEDEDAGEPLDGQDEVRAPKVTAISSSSDDSDPELDYSSLPELENIPDTLSNIFAIPKDTSRKAETPFTGILKAATAKRVSETPSLRDAESPRPLIQELHDDEGPSGQPPTPPTCRRDTAPPPSSEDGDSGLPSASPPGNIAEKNGPRLETELAEPEAGGREDTEFGSD</sequence>
<feature type="region of interest" description="Disordered" evidence="11">
    <location>
        <begin position="1"/>
        <end position="82"/>
    </location>
</feature>
<evidence type="ECO:0000256" key="6">
    <source>
        <dbReference type="ARBA" id="ARBA00023069"/>
    </source>
</evidence>
<dbReference type="RefSeq" id="XP_053066033.1">
    <property type="nucleotide sequence ID" value="XM_053210058.1"/>
</dbReference>